<evidence type="ECO:0000256" key="1">
    <source>
        <dbReference type="SAM" id="MobiDB-lite"/>
    </source>
</evidence>
<protein>
    <recommendedName>
        <fullName evidence="5">Transmembrane protein</fullName>
    </recommendedName>
</protein>
<dbReference type="Proteomes" id="UP000276133">
    <property type="component" value="Unassembled WGS sequence"/>
</dbReference>
<organism evidence="3 4">
    <name type="scientific">Brachionus plicatilis</name>
    <name type="common">Marine rotifer</name>
    <name type="synonym">Brachionus muelleri</name>
    <dbReference type="NCBI Taxonomy" id="10195"/>
    <lineage>
        <taxon>Eukaryota</taxon>
        <taxon>Metazoa</taxon>
        <taxon>Spiralia</taxon>
        <taxon>Gnathifera</taxon>
        <taxon>Rotifera</taxon>
        <taxon>Eurotatoria</taxon>
        <taxon>Monogononta</taxon>
        <taxon>Pseudotrocha</taxon>
        <taxon>Ploima</taxon>
        <taxon>Brachionidae</taxon>
        <taxon>Brachionus</taxon>
    </lineage>
</organism>
<keyword evidence="2" id="KW-0472">Membrane</keyword>
<reference evidence="3 4" key="1">
    <citation type="journal article" date="2018" name="Sci. Rep.">
        <title>Genomic signatures of local adaptation to the degree of environmental predictability in rotifers.</title>
        <authorList>
            <person name="Franch-Gras L."/>
            <person name="Hahn C."/>
            <person name="Garcia-Roger E.M."/>
            <person name="Carmona M.J."/>
            <person name="Serra M."/>
            <person name="Gomez A."/>
        </authorList>
    </citation>
    <scope>NUCLEOTIDE SEQUENCE [LARGE SCALE GENOMIC DNA]</scope>
    <source>
        <strain evidence="3">HYR1</strain>
    </source>
</reference>
<name>A0A3M7SSP6_BRAPC</name>
<gene>
    <name evidence="3" type="ORF">BpHYR1_014795</name>
</gene>
<evidence type="ECO:0000256" key="2">
    <source>
        <dbReference type="SAM" id="Phobius"/>
    </source>
</evidence>
<proteinExistence type="predicted"/>
<keyword evidence="2" id="KW-0812">Transmembrane</keyword>
<sequence length="208" mass="24597">MPTRTNTKMLHSLVKMITVAERIKELLIKYLHKAYNTDDDIKKLINNNSQSFNRRSVLSKLESIVNIVFFLVLLIFYHSFGFCEVQYKRTEQGFKINSVNREWCNIQIIQFFCIFFCSFYRKPLPSILGINLKAQTQRFQLSGRYVLNDLNSQLQSQPRPQDLVQNTRPRPQPVVNNTDSQENTAFRFFSFFTHRINSKIGRILNFDL</sequence>
<feature type="region of interest" description="Disordered" evidence="1">
    <location>
        <begin position="158"/>
        <end position="177"/>
    </location>
</feature>
<keyword evidence="2" id="KW-1133">Transmembrane helix</keyword>
<evidence type="ECO:0000313" key="4">
    <source>
        <dbReference type="Proteomes" id="UP000276133"/>
    </source>
</evidence>
<dbReference type="AlphaFoldDB" id="A0A3M7SSP6"/>
<dbReference type="EMBL" id="REGN01000826">
    <property type="protein sequence ID" value="RNA38766.1"/>
    <property type="molecule type" value="Genomic_DNA"/>
</dbReference>
<comment type="caution">
    <text evidence="3">The sequence shown here is derived from an EMBL/GenBank/DDBJ whole genome shotgun (WGS) entry which is preliminary data.</text>
</comment>
<keyword evidence="4" id="KW-1185">Reference proteome</keyword>
<feature type="transmembrane region" description="Helical" evidence="2">
    <location>
        <begin position="63"/>
        <end position="80"/>
    </location>
</feature>
<evidence type="ECO:0008006" key="5">
    <source>
        <dbReference type="Google" id="ProtNLM"/>
    </source>
</evidence>
<evidence type="ECO:0000313" key="3">
    <source>
        <dbReference type="EMBL" id="RNA38766.1"/>
    </source>
</evidence>
<accession>A0A3M7SSP6</accession>